<dbReference type="PATRIC" id="fig|243274.17.peg.1413"/>
<dbReference type="KEGG" id="tmi:THEMA_07280"/>
<dbReference type="PaxDb" id="243274-THEMA_07280"/>
<feature type="coiled-coil region" evidence="1">
    <location>
        <begin position="108"/>
        <end position="142"/>
    </location>
</feature>
<evidence type="ECO:0000256" key="1">
    <source>
        <dbReference type="SAM" id="Coils"/>
    </source>
</evidence>
<proteinExistence type="predicted"/>
<dbReference type="EMBL" id="AE000512">
    <property type="protein sequence ID" value="AAD36478.1"/>
    <property type="molecule type" value="Genomic_DNA"/>
</dbReference>
<dbReference type="AlphaFoldDB" id="Q9X1C7"/>
<reference evidence="3 4" key="1">
    <citation type="journal article" date="1999" name="Nature">
        <title>Evidence for lateral gene transfer between Archaea and Bacteria from genome sequence of Thermotoga maritima.</title>
        <authorList>
            <person name="Nelson K.E."/>
            <person name="Clayton R.A."/>
            <person name="Gill S.R."/>
            <person name="Gwinn M.L."/>
            <person name="Dodson R.J."/>
            <person name="Haft D.H."/>
            <person name="Hickey E.K."/>
            <person name="Peterson J.D."/>
            <person name="Nelson W.C."/>
            <person name="Ketchum K.A."/>
            <person name="McDonald L."/>
            <person name="Utterback T.R."/>
            <person name="Malek J.A."/>
            <person name="Linher K.D."/>
            <person name="Garrett M.M."/>
            <person name="Stewart A.M."/>
            <person name="Cotton M.D."/>
            <person name="Pratt M.S."/>
            <person name="Phillips C.A."/>
            <person name="Richardson D."/>
            <person name="Heidelberg J."/>
            <person name="Sutton G.G."/>
            <person name="Fleischmann R.D."/>
            <person name="White O."/>
            <person name="Salzberg S.L."/>
            <person name="Smith H.O."/>
            <person name="Venter J.C."/>
            <person name="Fraser C.M."/>
        </authorList>
    </citation>
    <scope>NUCLEOTIDE SEQUENCE [LARGE SCALE GENOMIC DNA]</scope>
    <source>
        <strain evidence="4">ATCC 43589 / DSM 3109 / JCM 10099 / NBRC 100826 / MSB8</strain>
    </source>
</reference>
<evidence type="ECO:0000256" key="2">
    <source>
        <dbReference type="SAM" id="Phobius"/>
    </source>
</evidence>
<dbReference type="KEGG" id="tmm:Tmari_1414"/>
<dbReference type="EnsemblBacteria" id="AAD36478">
    <property type="protein sequence ID" value="AAD36478"/>
    <property type="gene ID" value="TM_1407"/>
</dbReference>
<protein>
    <recommendedName>
        <fullName evidence="5">GAF domain-containing protein</fullName>
    </recommendedName>
</protein>
<dbReference type="SUPFAM" id="SSF55781">
    <property type="entry name" value="GAF domain-like"/>
    <property type="match status" value="1"/>
</dbReference>
<sequence>MKPRKKSWFVEVLISYGIVFLFDYLYKTDVFKESFLNFYWIPLLIFCVRYDLVVHVFSSILFFTFIVVSKFLSEEGLNFSSDFALANSIMLVISTVLSLINEVRVKNMERLSLELAYRNEDVSRLEEEVRKLKKQINSLEQKLFYESTGISSLLIELREIFTEDFEKFAQRFVEIVSEYFDVKRMYVYRYKDGFLRLAAGIGRPELGFSLKKGVSLVVDKALQEGVGRILDVVDQVKSSNEPWLAVRIGDGENILGVITVEETATDNLELVEEYLTALATWIHIVMRKLEFEKYEKYRLKDGTFPADFYETEKNRLKVLEAQHGIPFIEVCVRIKREELGKLLKILRRNDLATKMSEDGEYLLLKLLFPLCDEIGFNIIKKRLESEISEVEIVDCESH</sequence>
<gene>
    <name evidence="3" type="ordered locus">TM_1407</name>
</gene>
<evidence type="ECO:0008006" key="5">
    <source>
        <dbReference type="Google" id="ProtNLM"/>
    </source>
</evidence>
<dbReference type="PIR" id="H72257">
    <property type="entry name" value="H72257"/>
</dbReference>
<accession>Q9X1C7</accession>
<dbReference type="RefSeq" id="WP_004081637.1">
    <property type="nucleotide sequence ID" value="NC_000853.1"/>
</dbReference>
<keyword evidence="1" id="KW-0175">Coiled coil</keyword>
<evidence type="ECO:0000313" key="3">
    <source>
        <dbReference type="EMBL" id="AAD36478.1"/>
    </source>
</evidence>
<dbReference type="KEGG" id="tmw:THMA_1436"/>
<dbReference type="OrthoDB" id="37456at2"/>
<dbReference type="InParanoid" id="Q9X1C7"/>
<keyword evidence="2" id="KW-0472">Membrane</keyword>
<name>Q9X1C7_THEMA</name>
<feature type="transmembrane region" description="Helical" evidence="2">
    <location>
        <begin position="79"/>
        <end position="100"/>
    </location>
</feature>
<dbReference type="KEGG" id="tma:TM1407"/>
<keyword evidence="2" id="KW-0812">Transmembrane</keyword>
<dbReference type="InterPro" id="IPR029016">
    <property type="entry name" value="GAF-like_dom_sf"/>
</dbReference>
<keyword evidence="2" id="KW-1133">Transmembrane helix</keyword>
<feature type="transmembrane region" description="Helical" evidence="2">
    <location>
        <begin position="38"/>
        <end position="67"/>
    </location>
</feature>
<evidence type="ECO:0000313" key="4">
    <source>
        <dbReference type="Proteomes" id="UP000008183"/>
    </source>
</evidence>
<dbReference type="Gene3D" id="3.30.450.40">
    <property type="match status" value="1"/>
</dbReference>
<keyword evidence="4" id="KW-1185">Reference proteome</keyword>
<organism evidence="3 4">
    <name type="scientific">Thermotoga maritima (strain ATCC 43589 / DSM 3109 / JCM 10099 / NBRC 100826 / MSB8)</name>
    <dbReference type="NCBI Taxonomy" id="243274"/>
    <lineage>
        <taxon>Bacteria</taxon>
        <taxon>Thermotogati</taxon>
        <taxon>Thermotogota</taxon>
        <taxon>Thermotogae</taxon>
        <taxon>Thermotogales</taxon>
        <taxon>Thermotogaceae</taxon>
        <taxon>Thermotoga</taxon>
    </lineage>
</organism>
<feature type="transmembrane region" description="Helical" evidence="2">
    <location>
        <begin position="7"/>
        <end position="26"/>
    </location>
</feature>
<dbReference type="Proteomes" id="UP000008183">
    <property type="component" value="Chromosome"/>
</dbReference>
<accession>G4FFE3</accession>